<evidence type="ECO:0000313" key="2">
    <source>
        <dbReference type="Proteomes" id="UP000186156"/>
    </source>
</evidence>
<evidence type="ECO:0000313" key="1">
    <source>
        <dbReference type="EMBL" id="SIT09572.1"/>
    </source>
</evidence>
<proteinExistence type="predicted"/>
<gene>
    <name evidence="1" type="ORF">SAMN05421799_11337</name>
</gene>
<dbReference type="Proteomes" id="UP000186156">
    <property type="component" value="Unassembled WGS sequence"/>
</dbReference>
<organism evidence="1 2">
    <name type="scientific">Alicyclobacillus vulcanalis</name>
    <dbReference type="NCBI Taxonomy" id="252246"/>
    <lineage>
        <taxon>Bacteria</taxon>
        <taxon>Bacillati</taxon>
        <taxon>Bacillota</taxon>
        <taxon>Bacilli</taxon>
        <taxon>Bacillales</taxon>
        <taxon>Alicyclobacillaceae</taxon>
        <taxon>Alicyclobacillus</taxon>
    </lineage>
</organism>
<name>A0A1N7PG58_9BACL</name>
<sequence length="61" mass="6765">MAGVQTTLLDIRPTGALLDELWQQPGFDKVVREPLADRKFKATVERLIFAMVANHAVVLSS</sequence>
<dbReference type="AlphaFoldDB" id="A0A1N7PG58"/>
<protein>
    <submittedName>
        <fullName evidence="1">Uncharacterized protein</fullName>
    </submittedName>
</protein>
<dbReference type="EMBL" id="FTOO01000013">
    <property type="protein sequence ID" value="SIT09572.1"/>
    <property type="molecule type" value="Genomic_DNA"/>
</dbReference>
<keyword evidence="2" id="KW-1185">Reference proteome</keyword>
<reference evidence="2" key="1">
    <citation type="submission" date="2017-01" db="EMBL/GenBank/DDBJ databases">
        <authorList>
            <person name="Varghese N."/>
            <person name="Submissions S."/>
        </authorList>
    </citation>
    <scope>NUCLEOTIDE SEQUENCE [LARGE SCALE GENOMIC DNA]</scope>
    <source>
        <strain evidence="2">DSM 16176</strain>
    </source>
</reference>
<accession>A0A1N7PG58</accession>
<dbReference type="RefSeq" id="WP_234969810.1">
    <property type="nucleotide sequence ID" value="NZ_FTOO01000013.1"/>
</dbReference>